<evidence type="ECO:0000313" key="4">
    <source>
        <dbReference type="EMBL" id="RKN42230.1"/>
    </source>
</evidence>
<comment type="caution">
    <text evidence="4">The sequence shown here is derived from an EMBL/GenBank/DDBJ whole genome shotgun (WGS) entry which is preliminary data.</text>
</comment>
<dbReference type="InterPro" id="IPR036291">
    <property type="entry name" value="NAD(P)-bd_dom_sf"/>
</dbReference>
<keyword evidence="5" id="KW-1185">Reference proteome</keyword>
<dbReference type="AlphaFoldDB" id="A0A3A9Z217"/>
<dbReference type="NCBIfam" id="TIGR01777">
    <property type="entry name" value="yfcH"/>
    <property type="match status" value="1"/>
</dbReference>
<name>A0A3A9Z217_9ACTN</name>
<evidence type="ECO:0000256" key="1">
    <source>
        <dbReference type="ARBA" id="ARBA00009353"/>
    </source>
</evidence>
<dbReference type="SUPFAM" id="SSF51735">
    <property type="entry name" value="NAD(P)-binding Rossmann-fold domains"/>
    <property type="match status" value="1"/>
</dbReference>
<dbReference type="Gene3D" id="3.40.50.720">
    <property type="entry name" value="NAD(P)-binding Rossmann-like Domain"/>
    <property type="match status" value="1"/>
</dbReference>
<sequence length="308" mass="32775">MGEDGGMPPRVAVTGSSGLIGSALVRSLHAAGVDVRRLVRREPRAADEARWDPSGRRQEQNAAALDGCTALVHLAGAGVGARRWTARYKRELRDSRVLGTAALAAALASLADPPRVFLCGSAIGYYGDTGERAVDETAPAGTGFLAELCRDWEAAARPAERAGVRTVLLRTGLVVARSGGAWGRLFPLFRAGLGGRLGDGRQFWSAISLHDHVAALRFLLDREALSGPVNLTGPHPVTNREATAVMSRVLRRPAFLHVPAPLLRLALGEFAGDVLGSQRVLPRRLLDAGFRFAHPTVEEAVRAAAARR</sequence>
<feature type="domain" description="NAD-dependent epimerase/dehydratase" evidence="2">
    <location>
        <begin position="11"/>
        <end position="222"/>
    </location>
</feature>
<dbReference type="PANTHER" id="PTHR11092">
    <property type="entry name" value="SUGAR NUCLEOTIDE EPIMERASE RELATED"/>
    <property type="match status" value="1"/>
</dbReference>
<protein>
    <submittedName>
        <fullName evidence="4">TIGR01777 family protein</fullName>
    </submittedName>
</protein>
<dbReference type="InterPro" id="IPR010099">
    <property type="entry name" value="SDR39U1"/>
</dbReference>
<dbReference type="OrthoDB" id="9801773at2"/>
<dbReference type="InterPro" id="IPR001509">
    <property type="entry name" value="Epimerase_deHydtase"/>
</dbReference>
<dbReference type="PANTHER" id="PTHR11092:SF0">
    <property type="entry name" value="EPIMERASE FAMILY PROTEIN SDR39U1"/>
    <property type="match status" value="1"/>
</dbReference>
<dbReference type="EMBL" id="RBAL01000006">
    <property type="protein sequence ID" value="RKN42230.1"/>
    <property type="molecule type" value="Genomic_DNA"/>
</dbReference>
<evidence type="ECO:0000313" key="5">
    <source>
        <dbReference type="Proteomes" id="UP000272474"/>
    </source>
</evidence>
<comment type="similarity">
    <text evidence="1">Belongs to the NAD(P)-dependent epimerase/dehydratase family. SDR39U1 subfamily.</text>
</comment>
<accession>A0A3A9Z217</accession>
<proteinExistence type="inferred from homology"/>
<evidence type="ECO:0000259" key="2">
    <source>
        <dbReference type="Pfam" id="PF01370"/>
    </source>
</evidence>
<gene>
    <name evidence="4" type="ORF">D7294_12315</name>
</gene>
<evidence type="ECO:0000259" key="3">
    <source>
        <dbReference type="Pfam" id="PF08338"/>
    </source>
</evidence>
<organism evidence="4 5">
    <name type="scientific">Streptomyces hoynatensis</name>
    <dbReference type="NCBI Taxonomy" id="1141874"/>
    <lineage>
        <taxon>Bacteria</taxon>
        <taxon>Bacillati</taxon>
        <taxon>Actinomycetota</taxon>
        <taxon>Actinomycetes</taxon>
        <taxon>Kitasatosporales</taxon>
        <taxon>Streptomycetaceae</taxon>
        <taxon>Streptomyces</taxon>
    </lineage>
</organism>
<dbReference type="Pfam" id="PF08338">
    <property type="entry name" value="DUF1731"/>
    <property type="match status" value="1"/>
</dbReference>
<reference evidence="4 5" key="1">
    <citation type="journal article" date="2014" name="Int. J. Syst. Evol. Microbiol.">
        <title>Streptomyces hoynatensis sp. nov., isolated from deep marine sediment.</title>
        <authorList>
            <person name="Veyisoglu A."/>
            <person name="Sahin N."/>
        </authorList>
    </citation>
    <scope>NUCLEOTIDE SEQUENCE [LARGE SCALE GENOMIC DNA]</scope>
    <source>
        <strain evidence="4 5">KCTC 29097</strain>
    </source>
</reference>
<dbReference type="Pfam" id="PF01370">
    <property type="entry name" value="Epimerase"/>
    <property type="match status" value="1"/>
</dbReference>
<feature type="domain" description="DUF1731" evidence="3">
    <location>
        <begin position="258"/>
        <end position="303"/>
    </location>
</feature>
<dbReference type="InterPro" id="IPR013549">
    <property type="entry name" value="DUF1731"/>
</dbReference>
<dbReference type="Proteomes" id="UP000272474">
    <property type="component" value="Unassembled WGS sequence"/>
</dbReference>